<evidence type="ECO:0000256" key="5">
    <source>
        <dbReference type="ARBA" id="ARBA00023002"/>
    </source>
</evidence>
<reference evidence="9" key="1">
    <citation type="journal article" date="2020" name="Stud. Mycol.">
        <title>101 Dothideomycetes genomes: a test case for predicting lifestyles and emergence of pathogens.</title>
        <authorList>
            <person name="Haridas S."/>
            <person name="Albert R."/>
            <person name="Binder M."/>
            <person name="Bloem J."/>
            <person name="Labutti K."/>
            <person name="Salamov A."/>
            <person name="Andreopoulos B."/>
            <person name="Baker S."/>
            <person name="Barry K."/>
            <person name="Bills G."/>
            <person name="Bluhm B."/>
            <person name="Cannon C."/>
            <person name="Castanera R."/>
            <person name="Culley D."/>
            <person name="Daum C."/>
            <person name="Ezra D."/>
            <person name="Gonzalez J."/>
            <person name="Henrissat B."/>
            <person name="Kuo A."/>
            <person name="Liang C."/>
            <person name="Lipzen A."/>
            <person name="Lutzoni F."/>
            <person name="Magnuson J."/>
            <person name="Mondo S."/>
            <person name="Nolan M."/>
            <person name="Ohm R."/>
            <person name="Pangilinan J."/>
            <person name="Park H.-J."/>
            <person name="Ramirez L."/>
            <person name="Alfaro M."/>
            <person name="Sun H."/>
            <person name="Tritt A."/>
            <person name="Yoshinaga Y."/>
            <person name="Zwiers L.-H."/>
            <person name="Turgeon B."/>
            <person name="Goodwin S."/>
            <person name="Spatafora J."/>
            <person name="Crous P."/>
            <person name="Grigoriev I."/>
        </authorList>
    </citation>
    <scope>NUCLEOTIDE SEQUENCE</scope>
    <source>
        <strain evidence="9">CBS 690.94</strain>
    </source>
</reference>
<dbReference type="OrthoDB" id="10257314at2759"/>
<dbReference type="InterPro" id="IPR042098">
    <property type="entry name" value="TauD-like_sf"/>
</dbReference>
<feature type="region of interest" description="Disordered" evidence="7">
    <location>
        <begin position="323"/>
        <end position="346"/>
    </location>
</feature>
<organism evidence="9 10">
    <name type="scientific">Karstenula rhodostoma CBS 690.94</name>
    <dbReference type="NCBI Taxonomy" id="1392251"/>
    <lineage>
        <taxon>Eukaryota</taxon>
        <taxon>Fungi</taxon>
        <taxon>Dikarya</taxon>
        <taxon>Ascomycota</taxon>
        <taxon>Pezizomycotina</taxon>
        <taxon>Dothideomycetes</taxon>
        <taxon>Pleosporomycetidae</taxon>
        <taxon>Pleosporales</taxon>
        <taxon>Massarineae</taxon>
        <taxon>Didymosphaeriaceae</taxon>
        <taxon>Karstenula</taxon>
    </lineage>
</organism>
<dbReference type="GO" id="GO:0046872">
    <property type="term" value="F:metal ion binding"/>
    <property type="evidence" value="ECO:0007669"/>
    <property type="project" value="UniProtKB-KW"/>
</dbReference>
<evidence type="ECO:0000256" key="1">
    <source>
        <dbReference type="ARBA" id="ARBA00001954"/>
    </source>
</evidence>
<dbReference type="PANTHER" id="PTHR30468">
    <property type="entry name" value="ALPHA-KETOGLUTARATE-DEPENDENT SULFONATE DIOXYGENASE"/>
    <property type="match status" value="1"/>
</dbReference>
<keyword evidence="3" id="KW-0479">Metal-binding</keyword>
<evidence type="ECO:0000256" key="2">
    <source>
        <dbReference type="ARBA" id="ARBA00005896"/>
    </source>
</evidence>
<evidence type="ECO:0000256" key="4">
    <source>
        <dbReference type="ARBA" id="ARBA00022964"/>
    </source>
</evidence>
<feature type="region of interest" description="Disordered" evidence="7">
    <location>
        <begin position="433"/>
        <end position="463"/>
    </location>
</feature>
<gene>
    <name evidence="9" type="ORF">P171DRAFT_426776</name>
</gene>
<evidence type="ECO:0000256" key="6">
    <source>
        <dbReference type="ARBA" id="ARBA00023004"/>
    </source>
</evidence>
<dbReference type="Proteomes" id="UP000799764">
    <property type="component" value="Unassembled WGS sequence"/>
</dbReference>
<evidence type="ECO:0000313" key="10">
    <source>
        <dbReference type="Proteomes" id="UP000799764"/>
    </source>
</evidence>
<evidence type="ECO:0000259" key="8">
    <source>
        <dbReference type="Pfam" id="PF02668"/>
    </source>
</evidence>
<dbReference type="GO" id="GO:0005737">
    <property type="term" value="C:cytoplasm"/>
    <property type="evidence" value="ECO:0007669"/>
    <property type="project" value="TreeGrafter"/>
</dbReference>
<keyword evidence="10" id="KW-1185">Reference proteome</keyword>
<feature type="domain" description="TauD/TfdA-like" evidence="8">
    <location>
        <begin position="83"/>
        <end position="302"/>
    </location>
</feature>
<dbReference type="Pfam" id="PF02668">
    <property type="entry name" value="TauD"/>
    <property type="match status" value="1"/>
</dbReference>
<comment type="similarity">
    <text evidence="2">Belongs to the TfdA dioxygenase family.</text>
</comment>
<dbReference type="GO" id="GO:0016706">
    <property type="term" value="F:2-oxoglutarate-dependent dioxygenase activity"/>
    <property type="evidence" value="ECO:0007669"/>
    <property type="project" value="TreeGrafter"/>
</dbReference>
<feature type="compositionally biased region" description="Low complexity" evidence="7">
    <location>
        <begin position="330"/>
        <end position="342"/>
    </location>
</feature>
<keyword evidence="4" id="KW-0223">Dioxygenase</keyword>
<evidence type="ECO:0000256" key="7">
    <source>
        <dbReference type="SAM" id="MobiDB-lite"/>
    </source>
</evidence>
<comment type="caution">
    <text evidence="9">The sequence shown here is derived from an EMBL/GenBank/DDBJ whole genome shotgun (WGS) entry which is preliminary data.</text>
</comment>
<comment type="cofactor">
    <cofactor evidence="1">
        <name>Fe(2+)</name>
        <dbReference type="ChEBI" id="CHEBI:29033"/>
    </cofactor>
</comment>
<accession>A0A9P4PUE1</accession>
<dbReference type="InterPro" id="IPR051323">
    <property type="entry name" value="AtsK-like"/>
</dbReference>
<keyword evidence="6" id="KW-0408">Iron</keyword>
<proteinExistence type="inferred from homology"/>
<dbReference type="PANTHER" id="PTHR30468:SF31">
    <property type="entry name" value="ALPHA-KETOGLUTARATE-DEPENDENT SULFONATE DIOXYGENASE-RELATED"/>
    <property type="match status" value="1"/>
</dbReference>
<dbReference type="AlphaFoldDB" id="A0A9P4PUE1"/>
<keyword evidence="5" id="KW-0560">Oxidoreductase</keyword>
<dbReference type="InterPro" id="IPR003819">
    <property type="entry name" value="TauD/TfdA-like"/>
</dbReference>
<evidence type="ECO:0000313" key="9">
    <source>
        <dbReference type="EMBL" id="KAF2450387.1"/>
    </source>
</evidence>
<dbReference type="EMBL" id="MU001493">
    <property type="protein sequence ID" value="KAF2450387.1"/>
    <property type="molecule type" value="Genomic_DNA"/>
</dbReference>
<evidence type="ECO:0000256" key="3">
    <source>
        <dbReference type="ARBA" id="ARBA00022723"/>
    </source>
</evidence>
<sequence length="523" mass="58438">MLSNTWSTYRKTFERQRSGYLQELVTRSATSTVPATAIESGTDENEEGEDMAARYITESASSSMTLLPQKDDRVSSDAASRTELSDSVGTVLSGIQLSTVPEQELDELVSLVATRGVLFFENQEDFEPAALNRIVAHFDPAVGATKAEDGIECQGQVEQAESIQAQDEWHTDASYEHSPPSISLLRIKSESENLGTTAFVSQYGVYDSLSKPLKRFLDELTAVHSCGQRSVEHPAVRSHPVSGLKTLNVTPDSVERFPELNKKESDKLLELLDFQIHSSAEHTVQWKWKPGDVALWDNRCVAYRHVSHAAAIEQSSTKHNFLHEKPYLDTSSESRSSRTSRLATEEQIERERVAQIKARYNNTPLRRILARQLSKEVTPIQATSAPEAENETPTPVDSVISAQDAAEHDTIAQVKARFNNTPLRRILARQTSREVTPIRVPEEKKSVPSPVDSVISEQDASELVQSTVSEHRQKRTEEWASGIDGDLEVEKTRSVPVKRSNTPLRRILERQASASLERRLQWG</sequence>
<dbReference type="Gene3D" id="3.60.130.10">
    <property type="entry name" value="Clavaminate synthase-like"/>
    <property type="match status" value="1"/>
</dbReference>
<protein>
    <submittedName>
        <fullName evidence="9">Clavaminate synthase-like protein</fullName>
    </submittedName>
</protein>
<name>A0A9P4PUE1_9PLEO</name>
<dbReference type="SUPFAM" id="SSF51197">
    <property type="entry name" value="Clavaminate synthase-like"/>
    <property type="match status" value="1"/>
</dbReference>